<dbReference type="RefSeq" id="WP_101516927.1">
    <property type="nucleotide sequence ID" value="NZ_PKUS01000001.1"/>
</dbReference>
<organism evidence="1 2">
    <name type="scientific">Pseudohalioglobus lutimaris</name>
    <dbReference type="NCBI Taxonomy" id="1737061"/>
    <lineage>
        <taxon>Bacteria</taxon>
        <taxon>Pseudomonadati</taxon>
        <taxon>Pseudomonadota</taxon>
        <taxon>Gammaproteobacteria</taxon>
        <taxon>Cellvibrionales</taxon>
        <taxon>Halieaceae</taxon>
        <taxon>Pseudohalioglobus</taxon>
    </lineage>
</organism>
<gene>
    <name evidence="1" type="ORF">C0039_00290</name>
</gene>
<proteinExistence type="predicted"/>
<evidence type="ECO:0000313" key="2">
    <source>
        <dbReference type="Proteomes" id="UP000235005"/>
    </source>
</evidence>
<protein>
    <submittedName>
        <fullName evidence="1">Chaperone modulatory protein CbpM</fullName>
    </submittedName>
</protein>
<dbReference type="Proteomes" id="UP000235005">
    <property type="component" value="Unassembled WGS sequence"/>
</dbReference>
<dbReference type="OrthoDB" id="5567704at2"/>
<dbReference type="AlphaFoldDB" id="A0A2N5X809"/>
<comment type="caution">
    <text evidence="1">The sequence shown here is derived from an EMBL/GenBank/DDBJ whole genome shotgun (WGS) entry which is preliminary data.</text>
</comment>
<reference evidence="1 2" key="1">
    <citation type="submission" date="2018-01" db="EMBL/GenBank/DDBJ databases">
        <title>The draft genome sequence of Halioglobus lutimaris HF004.</title>
        <authorList>
            <person name="Du Z.-J."/>
            <person name="Shi M.-J."/>
        </authorList>
    </citation>
    <scope>NUCLEOTIDE SEQUENCE [LARGE SCALE GENOMIC DNA]</scope>
    <source>
        <strain evidence="1 2">HF004</strain>
    </source>
</reference>
<accession>A0A2N5X809</accession>
<sequence length="107" mass="12550">MISTVVKISVSELCEREELSRSLLVQLVQYEIARPVAGSTVDDWIFDVTSAHWMTRAVRLRRDLDIDWVAVAMLIDLLRERDRLSQENEYLQQRLGRFMNDEDRGPN</sequence>
<dbReference type="EMBL" id="PKUS01000001">
    <property type="protein sequence ID" value="PLW70608.1"/>
    <property type="molecule type" value="Genomic_DNA"/>
</dbReference>
<dbReference type="Pfam" id="PF13591">
    <property type="entry name" value="MerR_2"/>
    <property type="match status" value="1"/>
</dbReference>
<keyword evidence="2" id="KW-1185">Reference proteome</keyword>
<evidence type="ECO:0000313" key="1">
    <source>
        <dbReference type="EMBL" id="PLW70608.1"/>
    </source>
</evidence>
<dbReference type="Gene3D" id="1.10.1660.10">
    <property type="match status" value="1"/>
</dbReference>
<name>A0A2N5X809_9GAMM</name>